<keyword evidence="1" id="KW-0436">Ligase</keyword>
<dbReference type="Gene3D" id="3.40.50.12780">
    <property type="entry name" value="N-terminal domain of ligase-like"/>
    <property type="match status" value="1"/>
</dbReference>
<comment type="caution">
    <text evidence="3">The sequence shown here is derived from an EMBL/GenBank/DDBJ whole genome shotgun (WGS) entry which is preliminary data.</text>
</comment>
<dbReference type="InterPro" id="IPR020845">
    <property type="entry name" value="AMP-binding_CS"/>
</dbReference>
<dbReference type="InterPro" id="IPR045851">
    <property type="entry name" value="AMP-bd_C_sf"/>
</dbReference>
<evidence type="ECO:0000259" key="2">
    <source>
        <dbReference type="Pfam" id="PF00501"/>
    </source>
</evidence>
<organism evidence="3 4">
    <name type="scientific">Luteimonas salinisoli</name>
    <dbReference type="NCBI Taxonomy" id="2752307"/>
    <lineage>
        <taxon>Bacteria</taxon>
        <taxon>Pseudomonadati</taxon>
        <taxon>Pseudomonadota</taxon>
        <taxon>Gammaproteobacteria</taxon>
        <taxon>Lysobacterales</taxon>
        <taxon>Lysobacteraceae</taxon>
        <taxon>Luteimonas</taxon>
    </lineage>
</organism>
<evidence type="ECO:0000313" key="3">
    <source>
        <dbReference type="EMBL" id="NZA27860.1"/>
    </source>
</evidence>
<dbReference type="GO" id="GO:0016874">
    <property type="term" value="F:ligase activity"/>
    <property type="evidence" value="ECO:0007669"/>
    <property type="project" value="UniProtKB-KW"/>
</dbReference>
<protein>
    <submittedName>
        <fullName evidence="3">AMP-binding protein</fullName>
    </submittedName>
</protein>
<dbReference type="Pfam" id="PF23562">
    <property type="entry name" value="AMP-binding_C_3"/>
    <property type="match status" value="1"/>
</dbReference>
<dbReference type="AlphaFoldDB" id="A0A853JHE4"/>
<sequence length="500" mass="53121">MRPMDVVLREPGRRRGPRLIAEQGDLGDRELAARIERIAEWLARTCTRRVASRLDNGPGWFVLDLAIRAAGAVHVPLPTFFSEAQLRYAVASSGAQCIVTGAHDGRPPAAGARIDFPEWERLACWRVAGETDAAQPLPLRTACVTYTSGTTGLPKGVCLDAEALFDVAGSLVEAASAVRPRRHLCLMPLSTLLENVAGLYAALLSDAQIALPSLAEVGYSGASGLDVPTLLRCLHRYRPESVILVPQFLLALVAAAEQGARLPASLRYIAVGGGRIGPGLLARAQAQGLPVFEGYGLTECASVVCLNRPEASRDGSVGQVLPHARVSVDDGEIRVDGAKALGYLGGETMPAGPVRTGDLGRIDADGFVHVTGRSKHVFITAFGRNVSPEWVESELLAHPAIGQAVVWGEGRADNVAVLVPRRRDLDDARIARALAEVNAGLPDYARIARFVRADAPFSAAKGLSTANGRIRRGAVLSRYQAEIDACYRHPQTVPTTGATA</sequence>
<name>A0A853JHE4_9GAMM</name>
<dbReference type="PANTHER" id="PTHR43767">
    <property type="entry name" value="LONG-CHAIN-FATTY-ACID--COA LIGASE"/>
    <property type="match status" value="1"/>
</dbReference>
<proteinExistence type="predicted"/>
<dbReference type="RefSeq" id="WP_180679619.1">
    <property type="nucleotide sequence ID" value="NZ_JACCKA010000086.1"/>
</dbReference>
<dbReference type="SUPFAM" id="SSF56801">
    <property type="entry name" value="Acetyl-CoA synthetase-like"/>
    <property type="match status" value="1"/>
</dbReference>
<gene>
    <name evidence="3" type="ORF">H0E84_15890</name>
</gene>
<reference evidence="3 4" key="1">
    <citation type="submission" date="2020-07" db="EMBL/GenBank/DDBJ databases">
        <title>Luteimonas sp. SJ-92.</title>
        <authorList>
            <person name="Huang X.-X."/>
            <person name="Xu L."/>
            <person name="Sun J.-Q."/>
        </authorList>
    </citation>
    <scope>NUCLEOTIDE SEQUENCE [LARGE SCALE GENOMIC DNA]</scope>
    <source>
        <strain evidence="3 4">SJ-92</strain>
    </source>
</reference>
<feature type="domain" description="AMP-dependent synthetase/ligase" evidence="2">
    <location>
        <begin position="29"/>
        <end position="332"/>
    </location>
</feature>
<keyword evidence="4" id="KW-1185">Reference proteome</keyword>
<dbReference type="InterPro" id="IPR050237">
    <property type="entry name" value="ATP-dep_AMP-bd_enzyme"/>
</dbReference>
<dbReference type="InterPro" id="IPR000873">
    <property type="entry name" value="AMP-dep_synth/lig_dom"/>
</dbReference>
<evidence type="ECO:0000313" key="4">
    <source>
        <dbReference type="Proteomes" id="UP000578091"/>
    </source>
</evidence>
<dbReference type="PROSITE" id="PS00455">
    <property type="entry name" value="AMP_BINDING"/>
    <property type="match status" value="1"/>
</dbReference>
<dbReference type="Proteomes" id="UP000578091">
    <property type="component" value="Unassembled WGS sequence"/>
</dbReference>
<dbReference type="InterPro" id="IPR042099">
    <property type="entry name" value="ANL_N_sf"/>
</dbReference>
<accession>A0A853JHE4</accession>
<dbReference type="Gene3D" id="3.30.300.30">
    <property type="match status" value="1"/>
</dbReference>
<evidence type="ECO:0000256" key="1">
    <source>
        <dbReference type="ARBA" id="ARBA00022598"/>
    </source>
</evidence>
<dbReference type="EMBL" id="JACCKA010000086">
    <property type="protein sequence ID" value="NZA27860.1"/>
    <property type="molecule type" value="Genomic_DNA"/>
</dbReference>
<dbReference type="Pfam" id="PF00501">
    <property type="entry name" value="AMP-binding"/>
    <property type="match status" value="1"/>
</dbReference>
<dbReference type="PANTHER" id="PTHR43767:SF8">
    <property type="entry name" value="LONG-CHAIN-FATTY-ACID--COA LIGASE"/>
    <property type="match status" value="1"/>
</dbReference>